<gene>
    <name evidence="6" type="ORF">ANE_LOCUS25304</name>
</gene>
<evidence type="ECO:0000256" key="3">
    <source>
        <dbReference type="ARBA" id="ARBA00012756"/>
    </source>
</evidence>
<dbReference type="AlphaFoldDB" id="A0A565CMB7"/>
<dbReference type="EC" id="3.2.1.23" evidence="3"/>
<dbReference type="SUPFAM" id="SSF51445">
    <property type="entry name" value="(Trans)glycosidases"/>
    <property type="match status" value="1"/>
</dbReference>
<accession>A0A565CMB7</accession>
<evidence type="ECO:0000313" key="7">
    <source>
        <dbReference type="Proteomes" id="UP000489600"/>
    </source>
</evidence>
<dbReference type="GO" id="GO:0005975">
    <property type="term" value="P:carbohydrate metabolic process"/>
    <property type="evidence" value="ECO:0007669"/>
    <property type="project" value="InterPro"/>
</dbReference>
<evidence type="ECO:0000259" key="4">
    <source>
        <dbReference type="Pfam" id="PF01301"/>
    </source>
</evidence>
<proteinExistence type="inferred from homology"/>
<dbReference type="Gene3D" id="3.20.20.80">
    <property type="entry name" value="Glycosidases"/>
    <property type="match status" value="1"/>
</dbReference>
<dbReference type="InterPro" id="IPR017853">
    <property type="entry name" value="GH"/>
</dbReference>
<name>A0A565CMB7_9BRAS</name>
<sequence length="181" mass="20495">MMHQINACNGRQCGETFKGPNSPNKPAIWTENWTIHRLRINFQLLPLYSYQTYGEDTLMRSAEDISFHVALFIAKNGSFVNYYMYHGGTNFGRNGLLRQPKWGHLKELHAAVKLCEKPLFSGLRTTISLGKLETAFVFGKNANQCAALFVNQDKNDSTVKFLNSSYLLSPKSIIVLQTART</sequence>
<feature type="domain" description="Glycoside hydrolase 35 catalytic" evidence="4">
    <location>
        <begin position="4"/>
        <end position="95"/>
    </location>
</feature>
<feature type="domain" description="Beta-galactosidase beta-sandwich" evidence="5">
    <location>
        <begin position="134"/>
        <end position="177"/>
    </location>
</feature>
<dbReference type="Proteomes" id="UP000489600">
    <property type="component" value="Unassembled WGS sequence"/>
</dbReference>
<comment type="caution">
    <text evidence="6">The sequence shown here is derived from an EMBL/GenBank/DDBJ whole genome shotgun (WGS) entry which is preliminary data.</text>
</comment>
<dbReference type="PANTHER" id="PTHR23421">
    <property type="entry name" value="BETA-GALACTOSIDASE RELATED"/>
    <property type="match status" value="1"/>
</dbReference>
<evidence type="ECO:0000256" key="1">
    <source>
        <dbReference type="ARBA" id="ARBA00001412"/>
    </source>
</evidence>
<dbReference type="Pfam" id="PF01301">
    <property type="entry name" value="Glyco_hydro_35"/>
    <property type="match status" value="1"/>
</dbReference>
<organism evidence="6 7">
    <name type="scientific">Arabis nemorensis</name>
    <dbReference type="NCBI Taxonomy" id="586526"/>
    <lineage>
        <taxon>Eukaryota</taxon>
        <taxon>Viridiplantae</taxon>
        <taxon>Streptophyta</taxon>
        <taxon>Embryophyta</taxon>
        <taxon>Tracheophyta</taxon>
        <taxon>Spermatophyta</taxon>
        <taxon>Magnoliopsida</taxon>
        <taxon>eudicotyledons</taxon>
        <taxon>Gunneridae</taxon>
        <taxon>Pentapetalae</taxon>
        <taxon>rosids</taxon>
        <taxon>malvids</taxon>
        <taxon>Brassicales</taxon>
        <taxon>Brassicaceae</taxon>
        <taxon>Arabideae</taxon>
        <taxon>Arabis</taxon>
    </lineage>
</organism>
<evidence type="ECO:0000313" key="6">
    <source>
        <dbReference type="EMBL" id="VVB14860.1"/>
    </source>
</evidence>
<keyword evidence="7" id="KW-1185">Reference proteome</keyword>
<dbReference type="InterPro" id="IPR031330">
    <property type="entry name" value="Gly_Hdrlase_35_cat"/>
</dbReference>
<dbReference type="GO" id="GO:0004565">
    <property type="term" value="F:beta-galactosidase activity"/>
    <property type="evidence" value="ECO:0007669"/>
    <property type="project" value="UniProtKB-EC"/>
</dbReference>
<protein>
    <recommendedName>
        <fullName evidence="3">beta-galactosidase</fullName>
        <ecNumber evidence="3">3.2.1.23</ecNumber>
    </recommendedName>
</protein>
<dbReference type="OrthoDB" id="1433858at2759"/>
<dbReference type="Pfam" id="PF17834">
    <property type="entry name" value="GHD"/>
    <property type="match status" value="1"/>
</dbReference>
<comment type="similarity">
    <text evidence="2">Belongs to the glycosyl hydrolase 35 family.</text>
</comment>
<evidence type="ECO:0000259" key="5">
    <source>
        <dbReference type="Pfam" id="PF17834"/>
    </source>
</evidence>
<comment type="catalytic activity">
    <reaction evidence="1">
        <text>Hydrolysis of terminal non-reducing beta-D-galactose residues in beta-D-galactosides.</text>
        <dbReference type="EC" id="3.2.1.23"/>
    </reaction>
</comment>
<evidence type="ECO:0000256" key="2">
    <source>
        <dbReference type="ARBA" id="ARBA00009809"/>
    </source>
</evidence>
<dbReference type="EMBL" id="CABITT030000008">
    <property type="protein sequence ID" value="VVB14860.1"/>
    <property type="molecule type" value="Genomic_DNA"/>
</dbReference>
<dbReference type="InterPro" id="IPR041392">
    <property type="entry name" value="GHD"/>
</dbReference>
<reference evidence="6" key="1">
    <citation type="submission" date="2019-07" db="EMBL/GenBank/DDBJ databases">
        <authorList>
            <person name="Dittberner H."/>
        </authorList>
    </citation>
    <scope>NUCLEOTIDE SEQUENCE [LARGE SCALE GENOMIC DNA]</scope>
</reference>
<dbReference type="InterPro" id="IPR001944">
    <property type="entry name" value="Glycoside_Hdrlase_35"/>
</dbReference>